<protein>
    <submittedName>
        <fullName evidence="2">Hypothetical_protein</fullName>
    </submittedName>
</protein>
<reference evidence="2 3" key="2">
    <citation type="submission" date="2024-07" db="EMBL/GenBank/DDBJ databases">
        <authorList>
            <person name="Akdeniz Z."/>
        </authorList>
    </citation>
    <scope>NUCLEOTIDE SEQUENCE [LARGE SCALE GENOMIC DNA]</scope>
</reference>
<gene>
    <name evidence="1" type="ORF">HINF_LOCUS31263</name>
    <name evidence="2" type="ORF">HINF_LOCUS65924</name>
</gene>
<keyword evidence="3" id="KW-1185">Reference proteome</keyword>
<dbReference type="EMBL" id="CAXDID020000438">
    <property type="protein sequence ID" value="CAL6091725.1"/>
    <property type="molecule type" value="Genomic_DNA"/>
</dbReference>
<accession>A0AA86UL21</accession>
<sequence>MQLDESNLVILTKSPLASQVLEHGNMRSFGECKYPQHLFCTKYQWSDSGYLNALTKYGVRCGLLWQTMNAVQLKSEVLNIDLRQNKSRLENLLKSTQVFAQITDGFTDDFLGN</sequence>
<dbReference type="AlphaFoldDB" id="A0AA86UL21"/>
<comment type="caution">
    <text evidence="1">The sequence shown here is derived from an EMBL/GenBank/DDBJ whole genome shotgun (WGS) entry which is preliminary data.</text>
</comment>
<proteinExistence type="predicted"/>
<name>A0AA86UL21_9EUKA</name>
<dbReference type="Proteomes" id="UP001642409">
    <property type="component" value="Unassembled WGS sequence"/>
</dbReference>
<dbReference type="EMBL" id="CATOUU010000717">
    <property type="protein sequence ID" value="CAI9943618.1"/>
    <property type="molecule type" value="Genomic_DNA"/>
</dbReference>
<reference evidence="1" key="1">
    <citation type="submission" date="2023-06" db="EMBL/GenBank/DDBJ databases">
        <authorList>
            <person name="Kurt Z."/>
        </authorList>
    </citation>
    <scope>NUCLEOTIDE SEQUENCE</scope>
</reference>
<evidence type="ECO:0000313" key="1">
    <source>
        <dbReference type="EMBL" id="CAI9943618.1"/>
    </source>
</evidence>
<evidence type="ECO:0000313" key="3">
    <source>
        <dbReference type="Proteomes" id="UP001642409"/>
    </source>
</evidence>
<organism evidence="1">
    <name type="scientific">Hexamita inflata</name>
    <dbReference type="NCBI Taxonomy" id="28002"/>
    <lineage>
        <taxon>Eukaryota</taxon>
        <taxon>Metamonada</taxon>
        <taxon>Diplomonadida</taxon>
        <taxon>Hexamitidae</taxon>
        <taxon>Hexamitinae</taxon>
        <taxon>Hexamita</taxon>
    </lineage>
</organism>
<evidence type="ECO:0000313" key="2">
    <source>
        <dbReference type="EMBL" id="CAL6091725.1"/>
    </source>
</evidence>